<keyword evidence="3" id="KW-0675">Receptor</keyword>
<accession>A0A170UIJ0</accession>
<proteinExistence type="predicted"/>
<evidence type="ECO:0000256" key="2">
    <source>
        <dbReference type="SAM" id="Phobius"/>
    </source>
</evidence>
<feature type="non-terminal residue" evidence="3">
    <location>
        <position position="171"/>
    </location>
</feature>
<dbReference type="GO" id="GO:0016301">
    <property type="term" value="F:kinase activity"/>
    <property type="evidence" value="ECO:0007669"/>
    <property type="project" value="UniProtKB-KW"/>
</dbReference>
<keyword evidence="2" id="KW-0812">Transmembrane</keyword>
<keyword evidence="2" id="KW-0472">Membrane</keyword>
<feature type="region of interest" description="Disordered" evidence="1">
    <location>
        <begin position="111"/>
        <end position="130"/>
    </location>
</feature>
<dbReference type="EMBL" id="GEMB01007535">
    <property type="protein sequence ID" value="JAR95895.1"/>
    <property type="molecule type" value="Transcribed_RNA"/>
</dbReference>
<name>A0A170UIJ0_TRIIF</name>
<reference evidence="3" key="2">
    <citation type="journal article" date="2017" name="J. Med. Entomol.">
        <title>Transcriptome Analysis of the Triatoma infestans (Hemiptera: Reduviidae) Integument.</title>
        <authorList>
            <person name="Calderon-Fernandez G.M."/>
            <person name="Moriconi D.E."/>
            <person name="Dulbecco A.B."/>
            <person name="Juarez M.P."/>
        </authorList>
    </citation>
    <scope>NUCLEOTIDE SEQUENCE</scope>
    <source>
        <strain evidence="3">Int1</strain>
        <tissue evidence="3">Integument</tissue>
    </source>
</reference>
<reference evidence="3" key="1">
    <citation type="submission" date="2016-04" db="EMBL/GenBank/DDBJ databases">
        <authorList>
            <person name="Calderon-Fernandez G.M.Sr."/>
        </authorList>
    </citation>
    <scope>NUCLEOTIDE SEQUENCE</scope>
    <source>
        <strain evidence="3">Int1</strain>
        <tissue evidence="3">Integument</tissue>
    </source>
</reference>
<organism evidence="3">
    <name type="scientific">Triatoma infestans</name>
    <name type="common">Assassin bug</name>
    <dbReference type="NCBI Taxonomy" id="30076"/>
    <lineage>
        <taxon>Eukaryota</taxon>
        <taxon>Metazoa</taxon>
        <taxon>Ecdysozoa</taxon>
        <taxon>Arthropoda</taxon>
        <taxon>Hexapoda</taxon>
        <taxon>Insecta</taxon>
        <taxon>Pterygota</taxon>
        <taxon>Neoptera</taxon>
        <taxon>Paraneoptera</taxon>
        <taxon>Hemiptera</taxon>
        <taxon>Heteroptera</taxon>
        <taxon>Panheteroptera</taxon>
        <taxon>Cimicomorpha</taxon>
        <taxon>Reduviidae</taxon>
        <taxon>Triatominae</taxon>
        <taxon>Triatoma</taxon>
    </lineage>
</organism>
<protein>
    <submittedName>
        <fullName evidence="3">Tyrosine kinase receptor cad96ca</fullName>
    </submittedName>
</protein>
<keyword evidence="2" id="KW-1133">Transmembrane helix</keyword>
<evidence type="ECO:0000256" key="1">
    <source>
        <dbReference type="SAM" id="MobiDB-lite"/>
    </source>
</evidence>
<keyword evidence="3" id="KW-0808">Transferase</keyword>
<evidence type="ECO:0000313" key="3">
    <source>
        <dbReference type="EMBL" id="JAR95895.1"/>
    </source>
</evidence>
<dbReference type="AlphaFoldDB" id="A0A170UIJ0"/>
<sequence length="171" mass="18461">PGLIPPPPIRTVLAKHRPSASSSAQPPTTTIITTTISNTISNTAEQSDLAESTSLRSELAVYPAPVQPTQSRPNVVDIALTVVPATMVCILLALATIVIYLFRKKICNTKKKPSKEEMQKKASNGVTEEPMVLHHWRGPRAFSNRYTAWDTELGANIAGQEPSVAPPTKTP</sequence>
<keyword evidence="3" id="KW-0418">Kinase</keyword>
<feature type="non-terminal residue" evidence="3">
    <location>
        <position position="1"/>
    </location>
</feature>
<feature type="transmembrane region" description="Helical" evidence="2">
    <location>
        <begin position="78"/>
        <end position="102"/>
    </location>
</feature>